<dbReference type="Proteomes" id="UP000185794">
    <property type="component" value="Unassembled WGS sequence"/>
</dbReference>
<dbReference type="SUPFAM" id="SSF46689">
    <property type="entry name" value="Homeodomain-like"/>
    <property type="match status" value="2"/>
</dbReference>
<reference evidence="2 3" key="1">
    <citation type="journal article" date="2017" name="Front. Cell. Infect. Microbiol.">
        <title>Chaperone-usher pili loci of human colonization factor-negative enterotoxigenic Escherichia coli.</title>
        <authorList>
            <person name="Del Canto F."/>
            <person name="Vidal R."/>
            <person name="Stine O.C."/>
            <person name="Pop M."/>
        </authorList>
    </citation>
    <scope>NUCLEOTIDE SEQUENCE [LARGE SCALE GENOMIC DNA]</scope>
    <source>
        <strain evidence="2 3">700324</strain>
    </source>
</reference>
<evidence type="ECO:0000256" key="1">
    <source>
        <dbReference type="ARBA" id="ARBA00009964"/>
    </source>
</evidence>
<dbReference type="InterPro" id="IPR002514">
    <property type="entry name" value="Transposase_8"/>
</dbReference>
<dbReference type="RefSeq" id="WP_001353761.1">
    <property type="nucleotide sequence ID" value="NZ_LRKY01000065.1"/>
</dbReference>
<proteinExistence type="inferred from homology"/>
<organism evidence="2 3">
    <name type="scientific">Escherichia coli</name>
    <dbReference type="NCBI Taxonomy" id="562"/>
    <lineage>
        <taxon>Bacteria</taxon>
        <taxon>Pseudomonadati</taxon>
        <taxon>Pseudomonadota</taxon>
        <taxon>Gammaproteobacteria</taxon>
        <taxon>Enterobacterales</taxon>
        <taxon>Enterobacteriaceae</taxon>
        <taxon>Escherichia</taxon>
    </lineage>
</organism>
<dbReference type="InterPro" id="IPR009057">
    <property type="entry name" value="Homeodomain-like_sf"/>
</dbReference>
<dbReference type="Pfam" id="PF01527">
    <property type="entry name" value="HTH_Tnp_1"/>
    <property type="match status" value="1"/>
</dbReference>
<evidence type="ECO:0000313" key="3">
    <source>
        <dbReference type="Proteomes" id="UP000185794"/>
    </source>
</evidence>
<gene>
    <name evidence="2" type="ORF">AWP47_18740</name>
</gene>
<comment type="similarity">
    <text evidence="1">Belongs to the transposase 8 family.</text>
</comment>
<name>A0A1Q6BD88_ECOLX</name>
<dbReference type="GO" id="GO:0006313">
    <property type="term" value="P:DNA transposition"/>
    <property type="evidence" value="ECO:0007669"/>
    <property type="project" value="InterPro"/>
</dbReference>
<sequence>MFTEEEKIRAIELYFKYGKKLAPVVRELGYPSKRNLRRWIRSWEAGGGVKESIRHKHRYSDEQKQVAVEHYLNHGCCLAFTSRALGYPCTDVLARWVNELYPDRRRIFTSKANPVAPFEPEVKRQAVMALSTRQVSASEIARRIGVSRAVLYKWKDEIIGNSAYQTMRKHNEPSLEAE</sequence>
<dbReference type="InterPro" id="IPR051839">
    <property type="entry name" value="RD_transcriptional_regulator"/>
</dbReference>
<accession>A0A1Q6BD88</accession>
<dbReference type="GO" id="GO:0004803">
    <property type="term" value="F:transposase activity"/>
    <property type="evidence" value="ECO:0007669"/>
    <property type="project" value="InterPro"/>
</dbReference>
<evidence type="ECO:0000313" key="2">
    <source>
        <dbReference type="EMBL" id="OKV07807.1"/>
    </source>
</evidence>
<protein>
    <submittedName>
        <fullName evidence="2">Transposase</fullName>
    </submittedName>
</protein>
<dbReference type="AlphaFoldDB" id="A0A1Q6BD88"/>
<dbReference type="PANTHER" id="PTHR33215:SF13">
    <property type="entry name" value="PROTEIN DISTAL ANTENNA"/>
    <property type="match status" value="1"/>
</dbReference>
<dbReference type="GO" id="GO:0003677">
    <property type="term" value="F:DNA binding"/>
    <property type="evidence" value="ECO:0007669"/>
    <property type="project" value="InterPro"/>
</dbReference>
<comment type="caution">
    <text evidence="2">The sequence shown here is derived from an EMBL/GenBank/DDBJ whole genome shotgun (WGS) entry which is preliminary data.</text>
</comment>
<dbReference type="PANTHER" id="PTHR33215">
    <property type="entry name" value="PROTEIN DISTAL ANTENNA"/>
    <property type="match status" value="1"/>
</dbReference>
<dbReference type="EMBL" id="LRKC01000142">
    <property type="protein sequence ID" value="OKV07807.1"/>
    <property type="molecule type" value="Genomic_DNA"/>
</dbReference>